<protein>
    <recommendedName>
        <fullName evidence="4">ABC-2 type transport system permease protein</fullName>
    </recommendedName>
</protein>
<comment type="caution">
    <text evidence="2">The sequence shown here is derived from an EMBL/GenBank/DDBJ whole genome shotgun (WGS) entry which is preliminary data.</text>
</comment>
<keyword evidence="1" id="KW-1133">Transmembrane helix</keyword>
<dbReference type="EMBL" id="JBFSHR010000012">
    <property type="protein sequence ID" value="MEX6429232.1"/>
    <property type="molecule type" value="Genomic_DNA"/>
</dbReference>
<dbReference type="InterPro" id="IPR051784">
    <property type="entry name" value="Nod_factor_ABC_transporter"/>
</dbReference>
<proteinExistence type="predicted"/>
<feature type="transmembrane region" description="Helical" evidence="1">
    <location>
        <begin position="129"/>
        <end position="154"/>
    </location>
</feature>
<feature type="transmembrane region" description="Helical" evidence="1">
    <location>
        <begin position="91"/>
        <end position="117"/>
    </location>
</feature>
<keyword evidence="1" id="KW-0812">Transmembrane</keyword>
<dbReference type="RefSeq" id="WP_298386712.1">
    <property type="nucleotide sequence ID" value="NZ_JBFSHR010000012.1"/>
</dbReference>
<sequence>MGGLYLRAELQRTLRNRRFVIFSFIFPLTLYIAFTSADRHYRVGGVPFPLYYMIAMASFGALIAAISIGPRISAERQMGWTRQMRITPLPVWYYFAAKIITGYVVACTTLVVLYLAGLTYGVRLSAVDWLTMTGLFLVGLFPFAIIGVMLGHLLKPDSMGPVTGGVATLFLLVGGGFGNIGGTGIVHRLFELIPSYWLIRAGAVTLGGSPWTLEGWAVVLIWSAAFAILARIVYLRDTARA</sequence>
<evidence type="ECO:0000313" key="3">
    <source>
        <dbReference type="Proteomes" id="UP001560267"/>
    </source>
</evidence>
<evidence type="ECO:0008006" key="4">
    <source>
        <dbReference type="Google" id="ProtNLM"/>
    </source>
</evidence>
<feature type="transmembrane region" description="Helical" evidence="1">
    <location>
        <begin position="166"/>
        <end position="190"/>
    </location>
</feature>
<feature type="transmembrane region" description="Helical" evidence="1">
    <location>
        <begin position="20"/>
        <end position="37"/>
    </location>
</feature>
<keyword evidence="3" id="KW-1185">Reference proteome</keyword>
<feature type="transmembrane region" description="Helical" evidence="1">
    <location>
        <begin position="49"/>
        <end position="70"/>
    </location>
</feature>
<reference evidence="2 3" key="1">
    <citation type="submission" date="2024-07" db="EMBL/GenBank/DDBJ databases">
        <title>Draft Genome Sequence of Ferrimicrobium acidiphilum Strain YE2023, Isolated from a Pulp of Bioleach Reactor.</title>
        <authorList>
            <person name="Elkina Y.A."/>
            <person name="Bulaeva A.G."/>
            <person name="Beletsky A.V."/>
            <person name="Mardanov A.V."/>
        </authorList>
    </citation>
    <scope>NUCLEOTIDE SEQUENCE [LARGE SCALE GENOMIC DNA]</scope>
    <source>
        <strain evidence="2 3">YE2023</strain>
    </source>
</reference>
<dbReference type="PANTHER" id="PTHR43229">
    <property type="entry name" value="NODULATION PROTEIN J"/>
    <property type="match status" value="1"/>
</dbReference>
<dbReference type="PANTHER" id="PTHR43229:SF2">
    <property type="entry name" value="NODULATION PROTEIN J"/>
    <property type="match status" value="1"/>
</dbReference>
<accession>A0ABV3Y0Y8</accession>
<gene>
    <name evidence="2" type="ORF">AB6A68_05190</name>
</gene>
<name>A0ABV3Y0Y8_9ACTN</name>
<evidence type="ECO:0000256" key="1">
    <source>
        <dbReference type="SAM" id="Phobius"/>
    </source>
</evidence>
<feature type="transmembrane region" description="Helical" evidence="1">
    <location>
        <begin position="215"/>
        <end position="234"/>
    </location>
</feature>
<keyword evidence="1" id="KW-0472">Membrane</keyword>
<dbReference type="Proteomes" id="UP001560267">
    <property type="component" value="Unassembled WGS sequence"/>
</dbReference>
<organism evidence="2 3">
    <name type="scientific">Ferrimicrobium acidiphilum</name>
    <dbReference type="NCBI Taxonomy" id="121039"/>
    <lineage>
        <taxon>Bacteria</taxon>
        <taxon>Bacillati</taxon>
        <taxon>Actinomycetota</taxon>
        <taxon>Acidimicrobiia</taxon>
        <taxon>Acidimicrobiales</taxon>
        <taxon>Acidimicrobiaceae</taxon>
        <taxon>Ferrimicrobium</taxon>
    </lineage>
</organism>
<evidence type="ECO:0000313" key="2">
    <source>
        <dbReference type="EMBL" id="MEX6429232.1"/>
    </source>
</evidence>